<keyword evidence="4" id="KW-1185">Reference proteome</keyword>
<evidence type="ECO:0000256" key="2">
    <source>
        <dbReference type="SAM" id="SignalP"/>
    </source>
</evidence>
<proteinExistence type="predicted"/>
<dbReference type="EMBL" id="NRRL01000253">
    <property type="protein sequence ID" value="MBK1671620.1"/>
    <property type="molecule type" value="Genomic_DNA"/>
</dbReference>
<reference evidence="3 4" key="1">
    <citation type="journal article" date="2020" name="Microorganisms">
        <title>Osmotic Adaptation and Compatible Solute Biosynthesis of Phototrophic Bacteria as Revealed from Genome Analyses.</title>
        <authorList>
            <person name="Imhoff J.F."/>
            <person name="Rahn T."/>
            <person name="Kunzel S."/>
            <person name="Keller A."/>
            <person name="Neulinger S.C."/>
        </authorList>
    </citation>
    <scope>NUCLEOTIDE SEQUENCE [LARGE SCALE GENOMIC DNA]</scope>
    <source>
        <strain evidence="3 4">DSM 9895</strain>
    </source>
</reference>
<organism evidence="3 4">
    <name type="scientific">Rhodovibrio sodomensis</name>
    <dbReference type="NCBI Taxonomy" id="1088"/>
    <lineage>
        <taxon>Bacteria</taxon>
        <taxon>Pseudomonadati</taxon>
        <taxon>Pseudomonadota</taxon>
        <taxon>Alphaproteobacteria</taxon>
        <taxon>Rhodospirillales</taxon>
        <taxon>Rhodovibrionaceae</taxon>
        <taxon>Rhodovibrio</taxon>
    </lineage>
</organism>
<evidence type="ECO:0000313" key="4">
    <source>
        <dbReference type="Proteomes" id="UP001296873"/>
    </source>
</evidence>
<accession>A0ABS1DM59</accession>
<evidence type="ECO:0000313" key="3">
    <source>
        <dbReference type="EMBL" id="MBK1671620.1"/>
    </source>
</evidence>
<protein>
    <submittedName>
        <fullName evidence="3">Uncharacterized protein</fullName>
    </submittedName>
</protein>
<name>A0ABS1DM59_9PROT</name>
<feature type="signal peptide" evidence="2">
    <location>
        <begin position="1"/>
        <end position="29"/>
    </location>
</feature>
<feature type="region of interest" description="Disordered" evidence="1">
    <location>
        <begin position="29"/>
        <end position="81"/>
    </location>
</feature>
<feature type="compositionally biased region" description="Basic and acidic residues" evidence="1">
    <location>
        <begin position="49"/>
        <end position="78"/>
    </location>
</feature>
<evidence type="ECO:0000256" key="1">
    <source>
        <dbReference type="SAM" id="MobiDB-lite"/>
    </source>
</evidence>
<sequence length="99" mass="10241">MFRIAKTTAAVATATALILGAGVAAQANADSAWPDVGERAGNAWTPGDGEPRPMDRSYFADRERAPDAESAKAKRDGDAGEDGFFATILDAIQRAGESG</sequence>
<gene>
    <name evidence="3" type="ORF">CKO28_26885</name>
</gene>
<dbReference type="RefSeq" id="WP_200344714.1">
    <property type="nucleotide sequence ID" value="NZ_NRRL01000253.1"/>
</dbReference>
<feature type="chain" id="PRO_5046819141" evidence="2">
    <location>
        <begin position="30"/>
        <end position="99"/>
    </location>
</feature>
<keyword evidence="2" id="KW-0732">Signal</keyword>
<comment type="caution">
    <text evidence="3">The sequence shown here is derived from an EMBL/GenBank/DDBJ whole genome shotgun (WGS) entry which is preliminary data.</text>
</comment>
<dbReference type="Proteomes" id="UP001296873">
    <property type="component" value="Unassembled WGS sequence"/>
</dbReference>